<dbReference type="UniPathway" id="UPA00545">
    <property type="reaction ID" value="UER00823"/>
</dbReference>
<dbReference type="FunFam" id="2.160.20.10:FF:000001">
    <property type="entry name" value="Pectinesterase"/>
    <property type="match status" value="1"/>
</dbReference>
<feature type="transmembrane region" description="Helical" evidence="14">
    <location>
        <begin position="26"/>
        <end position="49"/>
    </location>
</feature>
<comment type="similarity">
    <text evidence="3">In the C-terminal section; belongs to the pectinesterase family.</text>
</comment>
<dbReference type="GO" id="GO:0042545">
    <property type="term" value="P:cell wall modification"/>
    <property type="evidence" value="ECO:0007669"/>
    <property type="project" value="UniProtKB-UniRule"/>
</dbReference>
<organism evidence="16 17">
    <name type="scientific">Vanilla planifolia</name>
    <name type="common">Vanilla</name>
    <dbReference type="NCBI Taxonomy" id="51239"/>
    <lineage>
        <taxon>Eukaryota</taxon>
        <taxon>Viridiplantae</taxon>
        <taxon>Streptophyta</taxon>
        <taxon>Embryophyta</taxon>
        <taxon>Tracheophyta</taxon>
        <taxon>Spermatophyta</taxon>
        <taxon>Magnoliopsida</taxon>
        <taxon>Liliopsida</taxon>
        <taxon>Asparagales</taxon>
        <taxon>Orchidaceae</taxon>
        <taxon>Vanilloideae</taxon>
        <taxon>Vanilleae</taxon>
        <taxon>Vanilla</taxon>
    </lineage>
</organism>
<evidence type="ECO:0000256" key="5">
    <source>
        <dbReference type="ARBA" id="ARBA00022801"/>
    </source>
</evidence>
<evidence type="ECO:0000256" key="11">
    <source>
        <dbReference type="PROSITE-ProRule" id="PRU10040"/>
    </source>
</evidence>
<dbReference type="PANTHER" id="PTHR31707">
    <property type="entry name" value="PECTINESTERASE"/>
    <property type="match status" value="1"/>
</dbReference>
<accession>A0A835R0T2</accession>
<evidence type="ECO:0000256" key="9">
    <source>
        <dbReference type="ARBA" id="ARBA00047928"/>
    </source>
</evidence>
<keyword evidence="14" id="KW-0472">Membrane</keyword>
<keyword evidence="14" id="KW-1133">Transmembrane helix</keyword>
<evidence type="ECO:0000259" key="15">
    <source>
        <dbReference type="SMART" id="SM00856"/>
    </source>
</evidence>
<keyword evidence="14" id="KW-0812">Transmembrane</keyword>
<evidence type="ECO:0000256" key="7">
    <source>
        <dbReference type="ARBA" id="ARBA00023157"/>
    </source>
</evidence>
<dbReference type="InterPro" id="IPR033131">
    <property type="entry name" value="Pectinesterase_Asp_AS"/>
</dbReference>
<dbReference type="InterPro" id="IPR000070">
    <property type="entry name" value="Pectinesterase_cat"/>
</dbReference>
<evidence type="ECO:0000313" key="16">
    <source>
        <dbReference type="EMBL" id="KAG0477903.1"/>
    </source>
</evidence>
<proteinExistence type="inferred from homology"/>
<name>A0A835R0T2_VANPL</name>
<keyword evidence="8" id="KW-0325">Glycoprotein</keyword>
<evidence type="ECO:0000313" key="17">
    <source>
        <dbReference type="Proteomes" id="UP000639772"/>
    </source>
</evidence>
<dbReference type="Pfam" id="PF04043">
    <property type="entry name" value="PMEI"/>
    <property type="match status" value="1"/>
</dbReference>
<feature type="domain" description="Pectinesterase inhibitor" evidence="15">
    <location>
        <begin position="83"/>
        <end position="233"/>
    </location>
</feature>
<comment type="pathway">
    <text evidence="1 12">Glycan metabolism; pectin degradation; 2-dehydro-3-deoxy-D-gluconate from pectin: step 1/5.</text>
</comment>
<keyword evidence="7" id="KW-1015">Disulfide bond</keyword>
<evidence type="ECO:0000256" key="4">
    <source>
        <dbReference type="ARBA" id="ARBA00013229"/>
    </source>
</evidence>
<sequence>MSAFQEFGPLSERRRAEKQQKQRKRLMIVGASVSVMLVVAVVGVATTLYDSKKPVADSGGNHNRSSSSSSSSFSPSTSKALHASTKYIRNVCAVTDFKDACVTSLSKVVSDDKASNPKEIIRAAVSVIAGAAEKGFNHSDSFINSDNPRVKSAINLCKSLFDDAHDELKLALSRIDLHKAEDLPNQKGYIKNWLSAALHYQEMCVDAFPDEDKKKMNEAMKQAKQLTSNALAIVGKASKFLSLLEVDRVADRNLAEAPLKSEKSGAAVSFGRDGLPTWITAEARRHLKEQAKDKLTPNVTVAKDGTGDFKTINDALNAMPKKYTGRYAIYVKTGIYEEHVVMGKEKENVTIYGDGSQKSVVTGSLNWVDGVQTSQTATFAASGFGLMLIGMGFRNTAGPEKHQAVALRLQSDNAVVLNCRMEGYQDTLYSQAHYQFYRSCVIAGTIDFIFGDATAVFQNCLIIVRRPLDNQQTIVTAHGRADRFEDTTYVLQNCRVTADPALAADKGRIRSYLARPWKEYSRTIFMETELGDFLHPDGYMPWEGDFALNTLFYAEYSNRGAGADTSRRVKWPGVKLLTKQEAAAWTIPQVYGIKNFVPVISGNLAQVREGFAA</sequence>
<evidence type="ECO:0000256" key="2">
    <source>
        <dbReference type="ARBA" id="ARBA00006027"/>
    </source>
</evidence>
<evidence type="ECO:0000256" key="10">
    <source>
        <dbReference type="ARBA" id="ARBA00057335"/>
    </source>
</evidence>
<dbReference type="PROSITE" id="PS00503">
    <property type="entry name" value="PECTINESTERASE_2"/>
    <property type="match status" value="1"/>
</dbReference>
<dbReference type="Proteomes" id="UP000639772">
    <property type="component" value="Chromosome 6"/>
</dbReference>
<comment type="catalytic activity">
    <reaction evidence="9 12">
        <text>[(1-&gt;4)-alpha-D-galacturonosyl methyl ester](n) + n H2O = [(1-&gt;4)-alpha-D-galacturonosyl](n) + n methanol + n H(+)</text>
        <dbReference type="Rhea" id="RHEA:22380"/>
        <dbReference type="Rhea" id="RHEA-COMP:14570"/>
        <dbReference type="Rhea" id="RHEA-COMP:14573"/>
        <dbReference type="ChEBI" id="CHEBI:15377"/>
        <dbReference type="ChEBI" id="CHEBI:15378"/>
        <dbReference type="ChEBI" id="CHEBI:17790"/>
        <dbReference type="ChEBI" id="CHEBI:140522"/>
        <dbReference type="ChEBI" id="CHEBI:140523"/>
        <dbReference type="EC" id="3.1.1.11"/>
    </reaction>
</comment>
<evidence type="ECO:0000256" key="12">
    <source>
        <dbReference type="RuleBase" id="RU000589"/>
    </source>
</evidence>
<evidence type="ECO:0000256" key="14">
    <source>
        <dbReference type="SAM" id="Phobius"/>
    </source>
</evidence>
<gene>
    <name evidence="16" type="ORF">HPP92_012622</name>
</gene>
<protein>
    <recommendedName>
        <fullName evidence="4 12">Pectinesterase</fullName>
        <ecNumber evidence="4 12">3.1.1.11</ecNumber>
    </recommendedName>
</protein>
<comment type="similarity">
    <text evidence="2">In the N-terminal section; belongs to the PMEI family.</text>
</comment>
<dbReference type="CDD" id="cd15798">
    <property type="entry name" value="PMEI-like_3"/>
    <property type="match status" value="1"/>
</dbReference>
<dbReference type="EMBL" id="JADCNM010000006">
    <property type="protein sequence ID" value="KAG0477903.1"/>
    <property type="molecule type" value="Genomic_DNA"/>
</dbReference>
<evidence type="ECO:0000256" key="1">
    <source>
        <dbReference type="ARBA" id="ARBA00005184"/>
    </source>
</evidence>
<dbReference type="Pfam" id="PF01095">
    <property type="entry name" value="Pectinesterase"/>
    <property type="match status" value="1"/>
</dbReference>
<dbReference type="InterPro" id="IPR035513">
    <property type="entry name" value="Invertase/methylesterase_inhib"/>
</dbReference>
<dbReference type="OrthoDB" id="2019149at2759"/>
<evidence type="ECO:0000256" key="13">
    <source>
        <dbReference type="SAM" id="MobiDB-lite"/>
    </source>
</evidence>
<dbReference type="SUPFAM" id="SSF51126">
    <property type="entry name" value="Pectin lyase-like"/>
    <property type="match status" value="1"/>
</dbReference>
<dbReference type="SUPFAM" id="SSF101148">
    <property type="entry name" value="Plant invertase/pectin methylesterase inhibitor"/>
    <property type="match status" value="1"/>
</dbReference>
<evidence type="ECO:0000256" key="3">
    <source>
        <dbReference type="ARBA" id="ARBA00007786"/>
    </source>
</evidence>
<dbReference type="InterPro" id="IPR011050">
    <property type="entry name" value="Pectin_lyase_fold/virulence"/>
</dbReference>
<keyword evidence="6 12" id="KW-0063">Aspartyl esterase</keyword>
<dbReference type="InterPro" id="IPR006501">
    <property type="entry name" value="Pectinesterase_inhib_dom"/>
</dbReference>
<dbReference type="Gene3D" id="2.160.20.10">
    <property type="entry name" value="Single-stranded right-handed beta-helix, Pectin lyase-like"/>
    <property type="match status" value="1"/>
</dbReference>
<dbReference type="AlphaFoldDB" id="A0A835R0T2"/>
<dbReference type="GO" id="GO:0030599">
    <property type="term" value="F:pectinesterase activity"/>
    <property type="evidence" value="ECO:0007669"/>
    <property type="project" value="UniProtKB-UniRule"/>
</dbReference>
<dbReference type="FunFam" id="1.20.140.40:FF:000001">
    <property type="entry name" value="Pectinesterase"/>
    <property type="match status" value="1"/>
</dbReference>
<comment type="function">
    <text evidence="10">Acts in the modification of cell walls via demethylesterification of cell wall pectin.</text>
</comment>
<reference evidence="16 17" key="1">
    <citation type="journal article" date="2020" name="Nat. Food">
        <title>A phased Vanilla planifolia genome enables genetic improvement of flavour and production.</title>
        <authorList>
            <person name="Hasing T."/>
            <person name="Tang H."/>
            <person name="Brym M."/>
            <person name="Khazi F."/>
            <person name="Huang T."/>
            <person name="Chambers A.H."/>
        </authorList>
    </citation>
    <scope>NUCLEOTIDE SEQUENCE [LARGE SCALE GENOMIC DNA]</scope>
    <source>
        <tissue evidence="16">Leaf</tissue>
    </source>
</reference>
<dbReference type="NCBIfam" id="TIGR01614">
    <property type="entry name" value="PME_inhib"/>
    <property type="match status" value="1"/>
</dbReference>
<dbReference type="GO" id="GO:0004857">
    <property type="term" value="F:enzyme inhibitor activity"/>
    <property type="evidence" value="ECO:0007669"/>
    <property type="project" value="InterPro"/>
</dbReference>
<dbReference type="GO" id="GO:0045490">
    <property type="term" value="P:pectin catabolic process"/>
    <property type="evidence" value="ECO:0007669"/>
    <property type="project" value="UniProtKB-UniRule"/>
</dbReference>
<feature type="compositionally biased region" description="Low complexity" evidence="13">
    <location>
        <begin position="65"/>
        <end position="77"/>
    </location>
</feature>
<evidence type="ECO:0000256" key="8">
    <source>
        <dbReference type="ARBA" id="ARBA00023180"/>
    </source>
</evidence>
<dbReference type="EC" id="3.1.1.11" evidence="4 12"/>
<evidence type="ECO:0000256" key="6">
    <source>
        <dbReference type="ARBA" id="ARBA00023085"/>
    </source>
</evidence>
<dbReference type="SMART" id="SM00856">
    <property type="entry name" value="PMEI"/>
    <property type="match status" value="1"/>
</dbReference>
<feature type="active site" evidence="11">
    <location>
        <position position="447"/>
    </location>
</feature>
<keyword evidence="5 12" id="KW-0378">Hydrolase</keyword>
<comment type="caution">
    <text evidence="16">The sequence shown here is derived from an EMBL/GenBank/DDBJ whole genome shotgun (WGS) entry which is preliminary data.</text>
</comment>
<feature type="region of interest" description="Disordered" evidence="13">
    <location>
        <begin position="53"/>
        <end position="77"/>
    </location>
</feature>
<dbReference type="Gene3D" id="1.20.140.40">
    <property type="entry name" value="Invertase/pectin methylesterase inhibitor family protein"/>
    <property type="match status" value="1"/>
</dbReference>
<dbReference type="InterPro" id="IPR012334">
    <property type="entry name" value="Pectin_lyas_fold"/>
</dbReference>